<evidence type="ECO:0000256" key="3">
    <source>
        <dbReference type="ARBA" id="ARBA00022676"/>
    </source>
</evidence>
<dbReference type="InterPro" id="IPR029044">
    <property type="entry name" value="Nucleotide-diphossugar_trans"/>
</dbReference>
<evidence type="ECO:0000313" key="7">
    <source>
        <dbReference type="Proteomes" id="UP000675664"/>
    </source>
</evidence>
<dbReference type="EC" id="2.4.-.-" evidence="6"/>
<evidence type="ECO:0000313" key="6">
    <source>
        <dbReference type="EMBL" id="MBR0598675.1"/>
    </source>
</evidence>
<reference evidence="6" key="2">
    <citation type="submission" date="2021-04" db="EMBL/GenBank/DDBJ databases">
        <authorList>
            <person name="Liu J."/>
        </authorList>
    </citation>
    <scope>NUCLEOTIDE SEQUENCE</scope>
    <source>
        <strain evidence="6">BAD-6</strain>
    </source>
</reference>
<protein>
    <submittedName>
        <fullName evidence="6">Glycosyltransferase</fullName>
        <ecNumber evidence="6">2.4.-.-</ecNumber>
    </submittedName>
</protein>
<sequence>MTIFRRNGKEETPPPLVSVVVLAYNHIDYTRQCIESLYKYTTDVDFELITINNGSTDETEQFFNSLPNEKKISFPENIGVDKAINHGFRIAEGKYTLNLSNDIIVTRNWLSNLVTCMESDEKIAMVVPVCGFSSNYQQVNLKYDSLDEMQILMKTYNTSNPSLWEERMRLVTYTCLFRTDVQRSIGGFDEDFNPGAYDDDAISFTIRRGGYKLMLARDTYVHHFGSVTFSAEYAKNNIAVRNRILFMQKFGIDSWSASLIDFNIVDITDVPEKGPVSILGIGSSCGASILQVKNKLREKGILDVSLDYYSQLPSCMTDLATICRKCVMGFPKDVKQHFSEPYDLIIVEAETDKLENLESFYTDLCSMLKEDGQLITTAANQELYGKIEKILEEKKLKNKKSIKDYYYRFQKSIH</sequence>
<reference evidence="6" key="1">
    <citation type="submission" date="2021-04" db="EMBL/GenBank/DDBJ databases">
        <title>Sinoanaerobacter chloroacetimidivorans sp. nov., an obligate anaerobic bacterium isolated from anaerobic sludge.</title>
        <authorList>
            <person name="Bao Y."/>
        </authorList>
    </citation>
    <scope>NUCLEOTIDE SEQUENCE</scope>
    <source>
        <strain evidence="6">BAD-6</strain>
    </source>
</reference>
<dbReference type="EMBL" id="JAGSND010000008">
    <property type="protein sequence ID" value="MBR0598675.1"/>
    <property type="molecule type" value="Genomic_DNA"/>
</dbReference>
<keyword evidence="3 6" id="KW-0328">Glycosyltransferase</keyword>
<evidence type="ECO:0000256" key="4">
    <source>
        <dbReference type="ARBA" id="ARBA00022679"/>
    </source>
</evidence>
<name>A0A8J8B3U8_9FIRM</name>
<comment type="similarity">
    <text evidence="2">Belongs to the glycosyltransferase 2 family.</text>
</comment>
<dbReference type="Gene3D" id="3.40.50.150">
    <property type="entry name" value="Vaccinia Virus protein VP39"/>
    <property type="match status" value="1"/>
</dbReference>
<dbReference type="InterPro" id="IPR029063">
    <property type="entry name" value="SAM-dependent_MTases_sf"/>
</dbReference>
<keyword evidence="7" id="KW-1185">Reference proteome</keyword>
<dbReference type="Pfam" id="PF00535">
    <property type="entry name" value="Glycos_transf_2"/>
    <property type="match status" value="1"/>
</dbReference>
<dbReference type="GO" id="GO:0016757">
    <property type="term" value="F:glycosyltransferase activity"/>
    <property type="evidence" value="ECO:0007669"/>
    <property type="project" value="UniProtKB-KW"/>
</dbReference>
<feature type="domain" description="Glycosyltransferase 2-like" evidence="5">
    <location>
        <begin position="18"/>
        <end position="150"/>
    </location>
</feature>
<accession>A0A8J8B3U8</accession>
<dbReference type="PANTHER" id="PTHR43179">
    <property type="entry name" value="RHAMNOSYLTRANSFERASE WBBL"/>
    <property type="match status" value="1"/>
</dbReference>
<evidence type="ECO:0000256" key="2">
    <source>
        <dbReference type="ARBA" id="ARBA00006739"/>
    </source>
</evidence>
<dbReference type="InterPro" id="IPR001173">
    <property type="entry name" value="Glyco_trans_2-like"/>
</dbReference>
<comment type="pathway">
    <text evidence="1">Cell wall biogenesis; cell wall polysaccharide biosynthesis.</text>
</comment>
<dbReference type="SUPFAM" id="SSF53448">
    <property type="entry name" value="Nucleotide-diphospho-sugar transferases"/>
    <property type="match status" value="1"/>
</dbReference>
<dbReference type="Proteomes" id="UP000675664">
    <property type="component" value="Unassembled WGS sequence"/>
</dbReference>
<evidence type="ECO:0000256" key="1">
    <source>
        <dbReference type="ARBA" id="ARBA00004776"/>
    </source>
</evidence>
<dbReference type="PANTHER" id="PTHR43179:SF12">
    <property type="entry name" value="GALACTOFURANOSYLTRANSFERASE GLFT2"/>
    <property type="match status" value="1"/>
</dbReference>
<proteinExistence type="inferred from homology"/>
<dbReference type="Gene3D" id="3.90.550.10">
    <property type="entry name" value="Spore Coat Polysaccharide Biosynthesis Protein SpsA, Chain A"/>
    <property type="match status" value="1"/>
</dbReference>
<dbReference type="RefSeq" id="WP_227018807.1">
    <property type="nucleotide sequence ID" value="NZ_JAGSND010000008.1"/>
</dbReference>
<dbReference type="AlphaFoldDB" id="A0A8J8B3U8"/>
<keyword evidence="4 6" id="KW-0808">Transferase</keyword>
<comment type="caution">
    <text evidence="6">The sequence shown here is derived from an EMBL/GenBank/DDBJ whole genome shotgun (WGS) entry which is preliminary data.</text>
</comment>
<dbReference type="SUPFAM" id="SSF53335">
    <property type="entry name" value="S-adenosyl-L-methionine-dependent methyltransferases"/>
    <property type="match status" value="1"/>
</dbReference>
<evidence type="ECO:0000259" key="5">
    <source>
        <dbReference type="Pfam" id="PF00535"/>
    </source>
</evidence>
<gene>
    <name evidence="6" type="ORF">KCX82_12360</name>
</gene>
<organism evidence="6 7">
    <name type="scientific">Sinanaerobacter chloroacetimidivorans</name>
    <dbReference type="NCBI Taxonomy" id="2818044"/>
    <lineage>
        <taxon>Bacteria</taxon>
        <taxon>Bacillati</taxon>
        <taxon>Bacillota</taxon>
        <taxon>Clostridia</taxon>
        <taxon>Peptostreptococcales</taxon>
        <taxon>Anaerovoracaceae</taxon>
        <taxon>Sinanaerobacter</taxon>
    </lineage>
</organism>